<organism evidence="2 3">
    <name type="scientific">Pseudomonas graminis</name>
    <dbReference type="NCBI Taxonomy" id="158627"/>
    <lineage>
        <taxon>Bacteria</taxon>
        <taxon>Pseudomonadati</taxon>
        <taxon>Pseudomonadota</taxon>
        <taxon>Gammaproteobacteria</taxon>
        <taxon>Pseudomonadales</taxon>
        <taxon>Pseudomonadaceae</taxon>
        <taxon>Pseudomonas</taxon>
    </lineage>
</organism>
<sequence>MGLIRSLTLLLVLFAPAAFADGAYQVELILFRQNGEPAATNQPAPENWAEGAQRLGTDSQTPTALDTLVNKLESSDGYKVLLHTAWQQDLSATPSKVAISDGQEQFGHFPIEGTVSLGLARFTDIDANFWVNQVDSHGVLVTSERMRQATRVRNGELTYMDNGSLAMLIKVSPVQPPR</sequence>
<feature type="chain" id="PRO_5008659951" description="Peptidoglycan-binding protein CsiV" evidence="1">
    <location>
        <begin position="21"/>
        <end position="178"/>
    </location>
</feature>
<evidence type="ECO:0000313" key="3">
    <source>
        <dbReference type="Proteomes" id="UP000095143"/>
    </source>
</evidence>
<reference evidence="2 3" key="1">
    <citation type="submission" date="2016-08" db="EMBL/GenBank/DDBJ databases">
        <title>Whole genome sequence of Pseudomonas graminis strain UASWS1507, a potential biological control agent for agriculture.</title>
        <authorList>
            <person name="Crovadore J."/>
            <person name="Calmin G."/>
            <person name="Chablais R."/>
            <person name="Cochard B."/>
            <person name="Lefort F."/>
        </authorList>
    </citation>
    <scope>NUCLEOTIDE SEQUENCE [LARGE SCALE GENOMIC DNA]</scope>
    <source>
        <strain evidence="2 3">UASWS1507</strain>
    </source>
</reference>
<dbReference type="OrthoDB" id="5566524at2"/>
<dbReference type="Proteomes" id="UP000095143">
    <property type="component" value="Unassembled WGS sequence"/>
</dbReference>
<evidence type="ECO:0000256" key="1">
    <source>
        <dbReference type="SAM" id="SignalP"/>
    </source>
</evidence>
<name>A0A1C2DY69_9PSED</name>
<dbReference type="RefSeq" id="WP_065989591.1">
    <property type="nucleotide sequence ID" value="NZ_MDEN01000063.1"/>
</dbReference>
<protein>
    <recommendedName>
        <fullName evidence="4">Peptidoglycan-binding protein CsiV</fullName>
    </recommendedName>
</protein>
<keyword evidence="1" id="KW-0732">Signal</keyword>
<evidence type="ECO:0008006" key="4">
    <source>
        <dbReference type="Google" id="ProtNLM"/>
    </source>
</evidence>
<gene>
    <name evidence="2" type="ORF">BBI10_15040</name>
</gene>
<dbReference type="EMBL" id="MDEN01000063">
    <property type="protein sequence ID" value="OCX19701.1"/>
    <property type="molecule type" value="Genomic_DNA"/>
</dbReference>
<dbReference type="InterPro" id="IPR021241">
    <property type="entry name" value="CsiV"/>
</dbReference>
<accession>A0A1C2DY69</accession>
<proteinExistence type="predicted"/>
<dbReference type="AlphaFoldDB" id="A0A1C2DY69"/>
<dbReference type="Pfam" id="PF10972">
    <property type="entry name" value="CsiV"/>
    <property type="match status" value="2"/>
</dbReference>
<comment type="caution">
    <text evidence="2">The sequence shown here is derived from an EMBL/GenBank/DDBJ whole genome shotgun (WGS) entry which is preliminary data.</text>
</comment>
<feature type="signal peptide" evidence="1">
    <location>
        <begin position="1"/>
        <end position="20"/>
    </location>
</feature>
<evidence type="ECO:0000313" key="2">
    <source>
        <dbReference type="EMBL" id="OCX19701.1"/>
    </source>
</evidence>